<protein>
    <recommendedName>
        <fullName evidence="15">Minor capsid protein L2</fullName>
    </recommendedName>
</protein>
<evidence type="ECO:0000256" key="5">
    <source>
        <dbReference type="ARBA" id="ARBA00022581"/>
    </source>
</evidence>
<gene>
    <name evidence="15" type="primary">L2</name>
</gene>
<comment type="similarity">
    <text evidence="15">Belongs to the papillomaviridae L2 protein family.</text>
</comment>
<accession>A0A1Z3FWK6</accession>
<name>A0A1Z3FWK6_9PAPI</name>
<proteinExistence type="inferred from homology"/>
<evidence type="ECO:0000256" key="2">
    <source>
        <dbReference type="ARBA" id="ARBA00022553"/>
    </source>
</evidence>
<reference evidence="17" key="1">
    <citation type="journal article" date="2017" name="Arch. Virol.">
        <title>A novel bovine papillomavirus type in the genus Dyokappapapillomavirus.</title>
        <authorList>
            <person name="Bauermann F.V."/>
            <person name="Joshi L.R."/>
            <person name="Mohr K.A."/>
            <person name="Kutish G.F."/>
            <person name="Meier P."/>
            <person name="Chase C."/>
            <person name="Christopher-Hennings J."/>
            <person name="Diel D.G."/>
        </authorList>
    </citation>
    <scope>NUCLEOTIDE SEQUENCE [LARGE SCALE GENOMIC DNA]</scope>
    <source>
        <strain evidence="17">NY-8385</strain>
    </source>
</reference>
<dbReference type="GO" id="GO:0005198">
    <property type="term" value="F:structural molecule activity"/>
    <property type="evidence" value="ECO:0007669"/>
    <property type="project" value="UniProtKB-UniRule"/>
</dbReference>
<comment type="caution">
    <text evidence="15">Lacks conserved residue(s) required for the propagation of feature annotation.</text>
</comment>
<dbReference type="Proteomes" id="UP000201557">
    <property type="component" value="Segment"/>
</dbReference>
<dbReference type="Pfam" id="PF00513">
    <property type="entry name" value="Late_protein_L2"/>
    <property type="match status" value="1"/>
</dbReference>
<keyword evidence="4 15" id="KW-1048">Host nucleus</keyword>
<evidence type="ECO:0000256" key="8">
    <source>
        <dbReference type="ARBA" id="ARBA00022921"/>
    </source>
</evidence>
<dbReference type="GO" id="GO:0075521">
    <property type="term" value="P:microtubule-dependent intracellular transport of viral material towards nucleus"/>
    <property type="evidence" value="ECO:0007669"/>
    <property type="project" value="UniProtKB-UniRule"/>
</dbReference>
<sequence length="514" mass="55539">MSRRRKRDTVQNIYNTCKIWGNCPDDVINKVESSTIADKILKYGSGLVYFGNAGIGTGSGGGGRLGYLPLGNRPAGRPAVPFSRPTTRVTTRVPPIVETVVPDSIAGNVVDAGGPSVIDLTDLTTESTGVDVHPDVEPGVLEPGPTEPPSIDVTSDTSPTIQVTESIHSNPTFEIPVVNGSTYPTEAVDINTVSTVSTIIGTEESAPLYIPETIELQTFNTQRTANNTFSETIIDDTGFDSSTPLGKRPPEGRLGGARVSVYNKRYAQVEVENPAFIRDPYTLVQYSNVSYDPEDTVTFNRGSGDVNTAPDPAFQDVLKLSKPYTTRSPGGHVRLGRVGQRAGVKTRSGLQIGPQVHYFTRISSIDPGETIELEVLGDPNTPDVLVGDDEFDIVSLTESLADSYSESDLLDVLEDIGENLQLVMGGRRRGPSVPVFTPRGYPPIESITVNFPGSGITIDESTAQSDDEVPIEPDIPSTPSTPIRPGLDVYDSIDFYLHPSLGKKLRKKRKRRFY</sequence>
<keyword evidence="13 15" id="KW-1015">Disulfide bond</keyword>
<evidence type="ECO:0000256" key="9">
    <source>
        <dbReference type="ARBA" id="ARBA00022952"/>
    </source>
</evidence>
<evidence type="ECO:0000256" key="12">
    <source>
        <dbReference type="ARBA" id="ARBA00023125"/>
    </source>
</evidence>
<evidence type="ECO:0000256" key="15">
    <source>
        <dbReference type="HAMAP-Rule" id="MF_04003"/>
    </source>
</evidence>
<evidence type="ECO:0000256" key="13">
    <source>
        <dbReference type="ARBA" id="ARBA00023157"/>
    </source>
</evidence>
<feature type="region of interest" description="Disordered" evidence="16">
    <location>
        <begin position="461"/>
        <end position="483"/>
    </location>
</feature>
<dbReference type="GO" id="GO:0075732">
    <property type="term" value="P:viral penetration into host nucleus"/>
    <property type="evidence" value="ECO:0007669"/>
    <property type="project" value="UniProtKB-KW"/>
</dbReference>
<keyword evidence="5 15" id="KW-0945">Host-virus interaction</keyword>
<dbReference type="HAMAP" id="MF_04003">
    <property type="entry name" value="PPV_L2"/>
    <property type="match status" value="1"/>
</dbReference>
<evidence type="ECO:0000313" key="17">
    <source>
        <dbReference type="EMBL" id="ASC49552.1"/>
    </source>
</evidence>
<comment type="subunit">
    <text evidence="15">Interacts with major capsid protein L1. Interacts with E2; this interaction inhibits E2 transcriptional activity but not the DNA replication function E2. Interacts with host HSPA8; this interaction is required for L2 nuclear translocation. Interacts with host importins KPNB2 and KPNB3. Forms a complex with importin alpha2-beta1 heterodimers via interaction with the importin alpha2 adapter. Interacts with host DYNLT1; this interaction is essential for virus intracellular transport during entry. Interacts (via C-terminus) with host retromer subunits VPS35 AND VPS29.</text>
</comment>
<comment type="function">
    <text evidence="15">Minor protein of the capsid that localizes along the inner surface of the virion, within the central cavities beneath the L1 pentamers. Plays a role in capsid stabilization through interaction with the major capsid protein L1. Once the virion enters the host cell, L2 escorts the genomic DNA into the nucleus by promoting escape from the endosomal compartments and traffic through the host Golgi network. Mechanistically, the C-terminus of L2 possesses a cell-penetrating peptide that protudes from the host endosome, interacts with host cytoplasmic retromer cargo and thereby mediates the capsid delivery to the host trans-Golgi network. Plays a role through its interaction with host dynein in the intracellular microtubule-dependent transport of viral capsid toward the nucleus. Mediates the viral genome import into the nucleus through binding to host importins. Once within the nucleus, L2 localizes viral genomes to host PML bodies in order to activate early gene expression for establishment of infection. Later on, promotes late gene expression by interacting with the viral E2 protein and by inhibiting its transcriptional activation functions. During virion assembly, encapsidates the genome by direct interaction with the viral DNA.</text>
</comment>
<keyword evidence="12 15" id="KW-0238">DNA-binding</keyword>
<evidence type="ECO:0000256" key="7">
    <source>
        <dbReference type="ARBA" id="ARBA00022844"/>
    </source>
</evidence>
<evidence type="ECO:0000256" key="11">
    <source>
        <dbReference type="ARBA" id="ARBA00023120"/>
    </source>
</evidence>
<comment type="PTM">
    <text evidence="15">Highly phosphorylated.</text>
</comment>
<dbReference type="GO" id="GO:0043657">
    <property type="term" value="C:host cell"/>
    <property type="evidence" value="ECO:0007669"/>
    <property type="project" value="GOC"/>
</dbReference>
<evidence type="ECO:0000256" key="6">
    <source>
        <dbReference type="ARBA" id="ARBA00022812"/>
    </source>
</evidence>
<evidence type="ECO:0000256" key="3">
    <source>
        <dbReference type="ARBA" id="ARBA00022561"/>
    </source>
</evidence>
<dbReference type="GO" id="GO:0003677">
    <property type="term" value="F:DNA binding"/>
    <property type="evidence" value="ECO:0007669"/>
    <property type="project" value="UniProtKB-UniRule"/>
</dbReference>
<dbReference type="EMBL" id="KY705374">
    <property type="protein sequence ID" value="ASC49552.1"/>
    <property type="molecule type" value="Genomic_DNA"/>
</dbReference>
<keyword evidence="2 15" id="KW-0597">Phosphoprotein</keyword>
<comment type="subcellular location">
    <subcellularLocation>
        <location evidence="15">Virion</location>
    </subcellularLocation>
    <subcellularLocation>
        <location evidence="15">Host nucleus</location>
    </subcellularLocation>
</comment>
<keyword evidence="1 15" id="KW-1163">Viral penetration into host nucleus</keyword>
<feature type="short sequence motif" description="Nuclear localization signal" evidence="15">
    <location>
        <begin position="503"/>
        <end position="511"/>
    </location>
</feature>
<feature type="disulfide bond" evidence="15">
    <location>
        <begin position="17"/>
        <end position="23"/>
    </location>
</feature>
<dbReference type="OrthoDB" id="8047at10239"/>
<evidence type="ECO:0000256" key="16">
    <source>
        <dbReference type="SAM" id="MobiDB-lite"/>
    </source>
</evidence>
<dbReference type="GO" id="GO:0042025">
    <property type="term" value="C:host cell nucleus"/>
    <property type="evidence" value="ECO:0007669"/>
    <property type="project" value="UniProtKB-SubCell"/>
</dbReference>
<keyword evidence="10" id="KW-1039">Host endosome</keyword>
<evidence type="ECO:0000256" key="14">
    <source>
        <dbReference type="ARBA" id="ARBA00023296"/>
    </source>
</evidence>
<keyword evidence="11 15" id="KW-1176">Cytoplasmic inwards viral transport</keyword>
<organism evidence="17">
    <name type="scientific">Bovine papillomavirus</name>
    <dbReference type="NCBI Taxonomy" id="10571"/>
    <lineage>
        <taxon>Viruses</taxon>
        <taxon>Monodnaviria</taxon>
        <taxon>Shotokuvirae</taxon>
        <taxon>Cossaviricota</taxon>
        <taxon>Papovaviricetes</taxon>
        <taxon>Zurhausenvirales</taxon>
        <taxon>Papillomaviridae</taxon>
    </lineage>
</organism>
<dbReference type="GO" id="GO:0046718">
    <property type="term" value="P:symbiont entry into host cell"/>
    <property type="evidence" value="ECO:0007669"/>
    <property type="project" value="UniProtKB-KW"/>
</dbReference>
<evidence type="ECO:0000256" key="10">
    <source>
        <dbReference type="ARBA" id="ARBA00023046"/>
    </source>
</evidence>
<keyword evidence="9 15" id="KW-1177">Microtubular inwards viral transport</keyword>
<keyword evidence="3 15" id="KW-0167">Capsid protein</keyword>
<dbReference type="GO" id="GO:0019028">
    <property type="term" value="C:viral capsid"/>
    <property type="evidence" value="ECO:0007669"/>
    <property type="project" value="UniProtKB-UniRule"/>
</dbReference>
<evidence type="ECO:0000256" key="1">
    <source>
        <dbReference type="ARBA" id="ARBA00022524"/>
    </source>
</evidence>
<keyword evidence="8 15" id="KW-0426">Late protein</keyword>
<keyword evidence="6" id="KW-1040">Host Golgi apparatus</keyword>
<reference evidence="17" key="2">
    <citation type="submission" date="2017-03" db="EMBL/GenBank/DDBJ databases">
        <authorList>
            <person name="Afonso C.L."/>
            <person name="Miller P.J."/>
            <person name="Scott M.A."/>
            <person name="Spackman E."/>
            <person name="Goraichik I."/>
            <person name="Dimitrov K.M."/>
            <person name="Suarez D.L."/>
            <person name="Swayne D.E."/>
        </authorList>
    </citation>
    <scope>NUCLEOTIDE SEQUENCE</scope>
    <source>
        <strain evidence="17">NY-8385</strain>
    </source>
</reference>
<evidence type="ECO:0000256" key="4">
    <source>
        <dbReference type="ARBA" id="ARBA00022562"/>
    </source>
</evidence>
<keyword evidence="7 15" id="KW-0946">Virion</keyword>
<feature type="region of interest" description="Disordered" evidence="16">
    <location>
        <begin position="128"/>
        <end position="157"/>
    </location>
</feature>
<dbReference type="InterPro" id="IPR000784">
    <property type="entry name" value="Late_L2"/>
</dbReference>
<keyword evidence="14 15" id="KW-1160">Virus entry into host cell</keyword>